<dbReference type="Pfam" id="PF13417">
    <property type="entry name" value="GST_N_3"/>
    <property type="match status" value="1"/>
</dbReference>
<evidence type="ECO:0000313" key="2">
    <source>
        <dbReference type="EMBL" id="BCG23396.1"/>
    </source>
</evidence>
<dbReference type="SUPFAM" id="SSF47616">
    <property type="entry name" value="GST C-terminal domain-like"/>
    <property type="match status" value="1"/>
</dbReference>
<organism evidence="2 4">
    <name type="scientific">Pseudomonas tohonis</name>
    <dbReference type="NCBI Taxonomy" id="2725477"/>
    <lineage>
        <taxon>Bacteria</taxon>
        <taxon>Pseudomonadati</taxon>
        <taxon>Pseudomonadota</taxon>
        <taxon>Gammaproteobacteria</taxon>
        <taxon>Pseudomonadales</taxon>
        <taxon>Pseudomonadaceae</taxon>
        <taxon>Pseudomonas</taxon>
    </lineage>
</organism>
<reference evidence="2 4" key="1">
    <citation type="submission" date="2020-05" db="EMBL/GenBank/DDBJ databases">
        <title>Characterization of novel class B3 metallo-beta-lactamase from novel Pseudomonas species.</title>
        <authorList>
            <person name="Yamada K."/>
            <person name="Aoki K."/>
            <person name="Ishii Y."/>
        </authorList>
    </citation>
    <scope>NUCLEOTIDE SEQUENCE [LARGE SCALE GENOMIC DNA]</scope>
    <source>
        <strain evidence="2 4">TUM18999</strain>
        <strain evidence="3 5">TUM20286</strain>
    </source>
</reference>
<dbReference type="SUPFAM" id="SSF52833">
    <property type="entry name" value="Thioredoxin-like"/>
    <property type="match status" value="1"/>
</dbReference>
<sequence>MKLIGMLDSPYVRRVAISLRTLDIPFEHEAVSVFRHFDAFKAINPVVKAPTLVLDDGATLMDSSLILDYLETLAGRSLLPAAPAPRAHALRVVGLALALCEKAVQIVYEKELRPQDKQHAPWLERVRYQLHAACSELAAELARRPLGEGAAIGQDGISLAVAWGFAQLVIREELEPAGYPSLAAFAERAERLPAFLATPMA</sequence>
<proteinExistence type="predicted"/>
<dbReference type="CDD" id="cd03205">
    <property type="entry name" value="GST_C_6"/>
    <property type="match status" value="1"/>
</dbReference>
<dbReference type="KEGG" id="ptw:TUM18999_15870"/>
<name>A0A6J4E2F9_9PSED</name>
<dbReference type="GO" id="GO:0016034">
    <property type="term" value="F:maleylacetoacetate isomerase activity"/>
    <property type="evidence" value="ECO:0007669"/>
    <property type="project" value="TreeGrafter"/>
</dbReference>
<evidence type="ECO:0000313" key="4">
    <source>
        <dbReference type="Proteomes" id="UP000509383"/>
    </source>
</evidence>
<evidence type="ECO:0000313" key="3">
    <source>
        <dbReference type="EMBL" id="GJN51440.1"/>
    </source>
</evidence>
<evidence type="ECO:0000313" key="5">
    <source>
        <dbReference type="Proteomes" id="UP001054892"/>
    </source>
</evidence>
<evidence type="ECO:0000259" key="1">
    <source>
        <dbReference type="PROSITE" id="PS50404"/>
    </source>
</evidence>
<dbReference type="RefSeq" id="WP_173176496.1">
    <property type="nucleotide sequence ID" value="NZ_AP023189.1"/>
</dbReference>
<protein>
    <recommendedName>
        <fullName evidence="1">GST N-terminal domain-containing protein</fullName>
    </recommendedName>
</protein>
<dbReference type="Gene3D" id="3.40.30.10">
    <property type="entry name" value="Glutaredoxin"/>
    <property type="match status" value="1"/>
</dbReference>
<dbReference type="InterPro" id="IPR036282">
    <property type="entry name" value="Glutathione-S-Trfase_C_sf"/>
</dbReference>
<dbReference type="PROSITE" id="PS50404">
    <property type="entry name" value="GST_NTER"/>
    <property type="match status" value="1"/>
</dbReference>
<dbReference type="InterPro" id="IPR036249">
    <property type="entry name" value="Thioredoxin-like_sf"/>
</dbReference>
<accession>A0A6J4E2F9</accession>
<dbReference type="CDD" id="cd00570">
    <property type="entry name" value="GST_N_family"/>
    <property type="match status" value="1"/>
</dbReference>
<dbReference type="GO" id="GO:0006749">
    <property type="term" value="P:glutathione metabolic process"/>
    <property type="evidence" value="ECO:0007669"/>
    <property type="project" value="TreeGrafter"/>
</dbReference>
<keyword evidence="5" id="KW-1185">Reference proteome</keyword>
<feature type="domain" description="GST N-terminal" evidence="1">
    <location>
        <begin position="1"/>
        <end position="78"/>
    </location>
</feature>
<dbReference type="EMBL" id="BQKM01000002">
    <property type="protein sequence ID" value="GJN51440.1"/>
    <property type="molecule type" value="Genomic_DNA"/>
</dbReference>
<dbReference type="Proteomes" id="UP000509383">
    <property type="component" value="Chromosome"/>
</dbReference>
<dbReference type="InterPro" id="IPR004045">
    <property type="entry name" value="Glutathione_S-Trfase_N"/>
</dbReference>
<dbReference type="PANTHER" id="PTHR42673">
    <property type="entry name" value="MALEYLACETOACETATE ISOMERASE"/>
    <property type="match status" value="1"/>
</dbReference>
<gene>
    <name evidence="2" type="ORF">TUM18999_15870</name>
    <name evidence="3" type="ORF">TUM20286_11920</name>
</gene>
<dbReference type="EMBL" id="AP023189">
    <property type="protein sequence ID" value="BCG23396.1"/>
    <property type="molecule type" value="Genomic_DNA"/>
</dbReference>
<dbReference type="GO" id="GO:0006559">
    <property type="term" value="P:L-phenylalanine catabolic process"/>
    <property type="evidence" value="ECO:0007669"/>
    <property type="project" value="TreeGrafter"/>
</dbReference>
<dbReference type="Proteomes" id="UP001054892">
    <property type="component" value="Unassembled WGS sequence"/>
</dbReference>
<dbReference type="GO" id="GO:0004364">
    <property type="term" value="F:glutathione transferase activity"/>
    <property type="evidence" value="ECO:0007669"/>
    <property type="project" value="TreeGrafter"/>
</dbReference>
<dbReference type="Gene3D" id="1.20.1050.10">
    <property type="match status" value="1"/>
</dbReference>
<dbReference type="AlphaFoldDB" id="A0A6J4E2F9"/>
<dbReference type="PANTHER" id="PTHR42673:SF21">
    <property type="entry name" value="GLUTATHIONE S-TRANSFERASE YFCF"/>
    <property type="match status" value="1"/>
</dbReference>